<dbReference type="EMBL" id="CP065321">
    <property type="protein sequence ID" value="QQR28483.1"/>
    <property type="molecule type" value="Genomic_DNA"/>
</dbReference>
<proteinExistence type="predicted"/>
<reference evidence="2 3" key="1">
    <citation type="submission" date="2020-11" db="EMBL/GenBank/DDBJ databases">
        <title>Closed and high quality bacterial genomes of the OMM12 community.</title>
        <authorList>
            <person name="Marbouty M."/>
            <person name="Lamy-Besnier Q."/>
            <person name="Debarbieux L."/>
            <person name="Koszul R."/>
        </authorList>
    </citation>
    <scope>NUCLEOTIDE SEQUENCE [LARGE SCALE GENOMIC DNA]</scope>
    <source>
        <strain evidence="2 3">KB18</strain>
    </source>
</reference>
<protein>
    <submittedName>
        <fullName evidence="2">Uncharacterized protein</fullName>
    </submittedName>
</protein>
<evidence type="ECO:0000313" key="2">
    <source>
        <dbReference type="EMBL" id="QQR28483.1"/>
    </source>
</evidence>
<dbReference type="Proteomes" id="UP000596035">
    <property type="component" value="Chromosome"/>
</dbReference>
<evidence type="ECO:0000256" key="1">
    <source>
        <dbReference type="SAM" id="Phobius"/>
    </source>
</evidence>
<organism evidence="2 3">
    <name type="scientific">Acutalibacter muris</name>
    <dbReference type="NCBI Taxonomy" id="1796620"/>
    <lineage>
        <taxon>Bacteria</taxon>
        <taxon>Bacillati</taxon>
        <taxon>Bacillota</taxon>
        <taxon>Clostridia</taxon>
        <taxon>Eubacteriales</taxon>
        <taxon>Acutalibacteraceae</taxon>
        <taxon>Acutalibacter</taxon>
    </lineage>
</organism>
<keyword evidence="1" id="KW-0812">Transmembrane</keyword>
<evidence type="ECO:0000313" key="3">
    <source>
        <dbReference type="Proteomes" id="UP000596035"/>
    </source>
</evidence>
<name>A0AA92L4X5_9FIRM</name>
<dbReference type="RefSeq" id="WP_157130622.1">
    <property type="nucleotide sequence ID" value="NZ_CAJTCQ010000021.1"/>
</dbReference>
<accession>A0AA92L4X5</accession>
<sequence length="55" mass="5995">MNTEVEVFEFEAPVFTPQPQPPGLGILRSIILVLMVMVGFAEALLIAGIALNIFH</sequence>
<keyword evidence="1" id="KW-1133">Transmembrane helix</keyword>
<gene>
    <name evidence="2" type="ORF">I5Q82_10105</name>
</gene>
<keyword evidence="1" id="KW-0472">Membrane</keyword>
<feature type="transmembrane region" description="Helical" evidence="1">
    <location>
        <begin position="30"/>
        <end position="54"/>
    </location>
</feature>
<dbReference type="AlphaFoldDB" id="A0AA92L4X5"/>